<dbReference type="RefSeq" id="WP_131802553.1">
    <property type="nucleotide sequence ID" value="NZ_FOZM01000001.1"/>
</dbReference>
<evidence type="ECO:0000313" key="3">
    <source>
        <dbReference type="Proteomes" id="UP000198926"/>
    </source>
</evidence>
<feature type="region of interest" description="Disordered" evidence="1">
    <location>
        <begin position="1"/>
        <end position="39"/>
    </location>
</feature>
<keyword evidence="3" id="KW-1185">Reference proteome</keyword>
<organism evidence="2 3">
    <name type="scientific">Yoonia litorea</name>
    <dbReference type="NCBI Taxonomy" id="1123755"/>
    <lineage>
        <taxon>Bacteria</taxon>
        <taxon>Pseudomonadati</taxon>
        <taxon>Pseudomonadota</taxon>
        <taxon>Alphaproteobacteria</taxon>
        <taxon>Rhodobacterales</taxon>
        <taxon>Paracoccaceae</taxon>
        <taxon>Yoonia</taxon>
    </lineage>
</organism>
<evidence type="ECO:0000313" key="2">
    <source>
        <dbReference type="EMBL" id="SFS14044.1"/>
    </source>
</evidence>
<accession>A0A1I6MEA7</accession>
<dbReference type="Proteomes" id="UP000198926">
    <property type="component" value="Unassembled WGS sequence"/>
</dbReference>
<dbReference type="OrthoDB" id="7704043at2"/>
<protein>
    <submittedName>
        <fullName evidence="2">Uncharacterized protein</fullName>
    </submittedName>
</protein>
<reference evidence="2 3" key="1">
    <citation type="submission" date="2016-10" db="EMBL/GenBank/DDBJ databases">
        <authorList>
            <person name="de Groot N.N."/>
        </authorList>
    </citation>
    <scope>NUCLEOTIDE SEQUENCE [LARGE SCALE GENOMIC DNA]</scope>
    <source>
        <strain evidence="2 3">DSM 29433</strain>
    </source>
</reference>
<sequence>MTRFSMQGRTATGRELFRDKKPKKVAKANSDTPPSVQLGEHGRYQIKSGRLSGEYVARAFPKSSTNARGLIAEAKGATEELAIAALHNALDAREKRRADNRRVDELTGFPIPSAEEYREAVNQVSLSGPQRAMLTALAYADADGLTETRLRSAAGYASHTSANRALSAAGQLIANYLSLDADLEVVLEQPEGTMFLAYREETGEDEDQGNWVLHAELRAAIRTGPSLT</sequence>
<evidence type="ECO:0000256" key="1">
    <source>
        <dbReference type="SAM" id="MobiDB-lite"/>
    </source>
</evidence>
<proteinExistence type="predicted"/>
<name>A0A1I6MEA7_9RHOB</name>
<feature type="compositionally biased region" description="Polar residues" evidence="1">
    <location>
        <begin position="1"/>
        <end position="10"/>
    </location>
</feature>
<dbReference type="EMBL" id="FOZM01000001">
    <property type="protein sequence ID" value="SFS14044.1"/>
    <property type="molecule type" value="Genomic_DNA"/>
</dbReference>
<dbReference type="AlphaFoldDB" id="A0A1I6MEA7"/>
<gene>
    <name evidence="2" type="ORF">SAMN05444714_1641</name>
</gene>